<dbReference type="GO" id="GO:0016154">
    <property type="term" value="F:pyrimidine-nucleoside phosphorylase activity"/>
    <property type="evidence" value="ECO:0007669"/>
    <property type="project" value="UniProtKB-EC"/>
</dbReference>
<keyword evidence="2 3" id="KW-0808">Transferase</keyword>
<dbReference type="InterPro" id="IPR035902">
    <property type="entry name" value="Nuc_phospho_transferase"/>
</dbReference>
<organism evidence="3 4">
    <name type="scientific">Algoriphagus iocasae</name>
    <dbReference type="NCBI Taxonomy" id="1836499"/>
    <lineage>
        <taxon>Bacteria</taxon>
        <taxon>Pseudomonadati</taxon>
        <taxon>Bacteroidota</taxon>
        <taxon>Cytophagia</taxon>
        <taxon>Cytophagales</taxon>
        <taxon>Cyclobacteriaceae</taxon>
        <taxon>Algoriphagus</taxon>
    </lineage>
</organism>
<evidence type="ECO:0000256" key="2">
    <source>
        <dbReference type="ARBA" id="ARBA00022679"/>
    </source>
</evidence>
<proteinExistence type="predicted"/>
<accession>A0A841MUI4</accession>
<dbReference type="PANTHER" id="PTHR10515:SF0">
    <property type="entry name" value="THYMIDINE PHOSPHORYLASE"/>
    <property type="match status" value="1"/>
</dbReference>
<dbReference type="SUPFAM" id="SSF52418">
    <property type="entry name" value="Nucleoside phosphorylase/phosphoribosyltransferase catalytic domain"/>
    <property type="match status" value="1"/>
</dbReference>
<dbReference type="Proteomes" id="UP000588604">
    <property type="component" value="Unassembled WGS sequence"/>
</dbReference>
<dbReference type="AlphaFoldDB" id="A0A841MUI4"/>
<keyword evidence="4" id="KW-1185">Reference proteome</keyword>
<keyword evidence="1 3" id="KW-0328">Glycosyltransferase</keyword>
<protein>
    <submittedName>
        <fullName evidence="3">Pyrimidine-nucleoside phosphorylase</fullName>
        <ecNumber evidence="3">2.4.2.2</ecNumber>
    </submittedName>
</protein>
<gene>
    <name evidence="3" type="ORF">FHS59_003907</name>
</gene>
<evidence type="ECO:0000313" key="4">
    <source>
        <dbReference type="Proteomes" id="UP000588604"/>
    </source>
</evidence>
<dbReference type="RefSeq" id="WP_184497077.1">
    <property type="nucleotide sequence ID" value="NZ_JACIJO010000003.1"/>
</dbReference>
<name>A0A841MUI4_9BACT</name>
<reference evidence="3 4" key="1">
    <citation type="submission" date="2020-08" db="EMBL/GenBank/DDBJ databases">
        <title>Genomic Encyclopedia of Type Strains, Phase IV (KMG-IV): sequencing the most valuable type-strain genomes for metagenomic binning, comparative biology and taxonomic classification.</title>
        <authorList>
            <person name="Goeker M."/>
        </authorList>
    </citation>
    <scope>NUCLEOTIDE SEQUENCE [LARGE SCALE GENOMIC DNA]</scope>
    <source>
        <strain evidence="3 4">DSM 102044</strain>
    </source>
</reference>
<dbReference type="PANTHER" id="PTHR10515">
    <property type="entry name" value="THYMIDINE PHOSPHORYLASE"/>
    <property type="match status" value="1"/>
</dbReference>
<dbReference type="EC" id="2.4.2.2" evidence="3"/>
<sequence length="406" mass="45331">MTAFSKILDDLNHFSPSSGAFEALIDFSESKIKLDDIAQLALHLANSGNILNLSKSNKILADIPSTGGPSSLSTLITPLFLRQIGYTVPKLGVPGRPAGGIDVLAQIKGYNINPDSTTLKEWLQESDYVHFIGGDNYAPLDRQLFKYRKSIKRIGIPALVVASILSKKIAVGLQTTGLDIRVSDFGNFGSDWETAKRNAQLFIDVARILNIRATCFLTNANNPFQPYIGRGEALLALREIFTGQNDNSEWLMKHVTECYAMSIGIAESRLKSGVSGIEITTLEDHFLENIELQGGSIEHFYTLTDKIKDEHYYELLSEKSGFVKIDLLKMRSAIIEIQSRFGLISEFPDPCGIILSVQNGDFIEEKKRLCTYRCDRSLEKSFTKLIKESIFIGETRNIPYNFQEIQ</sequence>
<dbReference type="EMBL" id="JACIJO010000003">
    <property type="protein sequence ID" value="MBB6328264.1"/>
    <property type="molecule type" value="Genomic_DNA"/>
</dbReference>
<comment type="caution">
    <text evidence="3">The sequence shown here is derived from an EMBL/GenBank/DDBJ whole genome shotgun (WGS) entry which is preliminary data.</text>
</comment>
<dbReference type="GO" id="GO:0005829">
    <property type="term" value="C:cytosol"/>
    <property type="evidence" value="ECO:0007669"/>
    <property type="project" value="TreeGrafter"/>
</dbReference>
<dbReference type="Gene3D" id="3.40.1030.10">
    <property type="entry name" value="Nucleoside phosphorylase/phosphoribosyltransferase catalytic domain"/>
    <property type="match status" value="1"/>
</dbReference>
<evidence type="ECO:0000256" key="1">
    <source>
        <dbReference type="ARBA" id="ARBA00022676"/>
    </source>
</evidence>
<dbReference type="GO" id="GO:0004645">
    <property type="term" value="F:1,4-alpha-oligoglucan phosphorylase activity"/>
    <property type="evidence" value="ECO:0007669"/>
    <property type="project" value="InterPro"/>
</dbReference>
<dbReference type="InterPro" id="IPR000053">
    <property type="entry name" value="Thymidine/pyrmidine_PPase"/>
</dbReference>
<evidence type="ECO:0000313" key="3">
    <source>
        <dbReference type="EMBL" id="MBB6328264.1"/>
    </source>
</evidence>
<dbReference type="GO" id="GO:0006206">
    <property type="term" value="P:pyrimidine nucleobase metabolic process"/>
    <property type="evidence" value="ECO:0007669"/>
    <property type="project" value="InterPro"/>
</dbReference>